<dbReference type="InterPro" id="IPR052337">
    <property type="entry name" value="SAT4-like"/>
</dbReference>
<keyword evidence="9" id="KW-1185">Reference proteome</keyword>
<dbReference type="InterPro" id="IPR049326">
    <property type="entry name" value="Rhodopsin_dom_fungi"/>
</dbReference>
<keyword evidence="2 6" id="KW-0812">Transmembrane</keyword>
<comment type="similarity">
    <text evidence="5">Belongs to the SAT4 family.</text>
</comment>
<gene>
    <name evidence="8" type="ORF">Micbo1qcDRAFT_126622</name>
</gene>
<dbReference type="AlphaFoldDB" id="A0A136IME8"/>
<dbReference type="GO" id="GO:0016020">
    <property type="term" value="C:membrane"/>
    <property type="evidence" value="ECO:0007669"/>
    <property type="project" value="UniProtKB-SubCell"/>
</dbReference>
<feature type="transmembrane region" description="Helical" evidence="6">
    <location>
        <begin position="96"/>
        <end position="121"/>
    </location>
</feature>
<keyword evidence="4 6" id="KW-0472">Membrane</keyword>
<dbReference type="Proteomes" id="UP000070501">
    <property type="component" value="Unassembled WGS sequence"/>
</dbReference>
<dbReference type="PANTHER" id="PTHR33048:SF167">
    <property type="entry name" value="INTEGRAL MEMBRANE PROTEIN"/>
    <property type="match status" value="1"/>
</dbReference>
<dbReference type="OrthoDB" id="5022096at2759"/>
<evidence type="ECO:0000256" key="1">
    <source>
        <dbReference type="ARBA" id="ARBA00004141"/>
    </source>
</evidence>
<feature type="domain" description="Rhodopsin" evidence="7">
    <location>
        <begin position="39"/>
        <end position="256"/>
    </location>
</feature>
<keyword evidence="3 6" id="KW-1133">Transmembrane helix</keyword>
<comment type="subcellular location">
    <subcellularLocation>
        <location evidence="1">Membrane</location>
        <topology evidence="1">Multi-pass membrane protein</topology>
    </subcellularLocation>
</comment>
<accession>A0A136IME8</accession>
<evidence type="ECO:0000256" key="3">
    <source>
        <dbReference type="ARBA" id="ARBA00022989"/>
    </source>
</evidence>
<evidence type="ECO:0000256" key="4">
    <source>
        <dbReference type="ARBA" id="ARBA00023136"/>
    </source>
</evidence>
<evidence type="ECO:0000259" key="7">
    <source>
        <dbReference type="Pfam" id="PF20684"/>
    </source>
</evidence>
<organism evidence="8 9">
    <name type="scientific">Microdochium bolleyi</name>
    <dbReference type="NCBI Taxonomy" id="196109"/>
    <lineage>
        <taxon>Eukaryota</taxon>
        <taxon>Fungi</taxon>
        <taxon>Dikarya</taxon>
        <taxon>Ascomycota</taxon>
        <taxon>Pezizomycotina</taxon>
        <taxon>Sordariomycetes</taxon>
        <taxon>Xylariomycetidae</taxon>
        <taxon>Xylariales</taxon>
        <taxon>Microdochiaceae</taxon>
        <taxon>Microdochium</taxon>
    </lineage>
</organism>
<dbReference type="STRING" id="196109.A0A136IME8"/>
<evidence type="ECO:0000256" key="5">
    <source>
        <dbReference type="ARBA" id="ARBA00038359"/>
    </source>
</evidence>
<feature type="transmembrane region" description="Helical" evidence="6">
    <location>
        <begin position="133"/>
        <end position="160"/>
    </location>
</feature>
<feature type="transmembrane region" description="Helical" evidence="6">
    <location>
        <begin position="21"/>
        <end position="42"/>
    </location>
</feature>
<name>A0A136IME8_9PEZI</name>
<dbReference type="Pfam" id="PF20684">
    <property type="entry name" value="Fung_rhodopsin"/>
    <property type="match status" value="1"/>
</dbReference>
<proteinExistence type="inferred from homology"/>
<evidence type="ECO:0000313" key="9">
    <source>
        <dbReference type="Proteomes" id="UP000070501"/>
    </source>
</evidence>
<dbReference type="EMBL" id="KQ964270">
    <property type="protein sequence ID" value="KXJ86130.1"/>
    <property type="molecule type" value="Genomic_DNA"/>
</dbReference>
<protein>
    <recommendedName>
        <fullName evidence="7">Rhodopsin domain-containing protein</fullName>
    </recommendedName>
</protein>
<sequence>MADPTSAPLLVVPDVDRGPEILRLTCSLISLTLLIVITRIWVRARMIRQVGWDDYCVLAAMIIILVELVFIVLSVQNGAGRHMQYIDPPTNIPKGLYYNFVTQPMCVVALCLTKVSAGLFLYRLASTKVYKNIILGVTVFTVLCATASTLMVLFACRPLAMNWDRNTVGECLPPTHMRFTAFFGSSLAIFTDFLFAVLPIPMFWQVKLNWKVKSAVAGILSLGIFATAAGIVKITFLDNYGKFGDLLYDSTDLTIW</sequence>
<feature type="transmembrane region" description="Helical" evidence="6">
    <location>
        <begin position="216"/>
        <end position="236"/>
    </location>
</feature>
<dbReference type="InParanoid" id="A0A136IME8"/>
<feature type="transmembrane region" description="Helical" evidence="6">
    <location>
        <begin position="180"/>
        <end position="204"/>
    </location>
</feature>
<evidence type="ECO:0000256" key="2">
    <source>
        <dbReference type="ARBA" id="ARBA00022692"/>
    </source>
</evidence>
<reference evidence="9" key="1">
    <citation type="submission" date="2016-02" db="EMBL/GenBank/DDBJ databases">
        <title>Draft genome sequence of Microdochium bolleyi, a fungal endophyte of beachgrass.</title>
        <authorList>
            <consortium name="DOE Joint Genome Institute"/>
            <person name="David A.S."/>
            <person name="May G."/>
            <person name="Haridas S."/>
            <person name="Lim J."/>
            <person name="Wang M."/>
            <person name="Labutti K."/>
            <person name="Lipzen A."/>
            <person name="Barry K."/>
            <person name="Grigoriev I.V."/>
        </authorList>
    </citation>
    <scope>NUCLEOTIDE SEQUENCE [LARGE SCALE GENOMIC DNA]</scope>
    <source>
        <strain evidence="9">J235TASD1</strain>
    </source>
</reference>
<dbReference type="PANTHER" id="PTHR33048">
    <property type="entry name" value="PTH11-LIKE INTEGRAL MEMBRANE PROTEIN (AFU_ORTHOLOGUE AFUA_5G11245)"/>
    <property type="match status" value="1"/>
</dbReference>
<evidence type="ECO:0000256" key="6">
    <source>
        <dbReference type="SAM" id="Phobius"/>
    </source>
</evidence>
<evidence type="ECO:0000313" key="8">
    <source>
        <dbReference type="EMBL" id="KXJ86130.1"/>
    </source>
</evidence>
<feature type="transmembrane region" description="Helical" evidence="6">
    <location>
        <begin position="54"/>
        <end position="76"/>
    </location>
</feature>